<feature type="transmembrane region" description="Helical" evidence="7">
    <location>
        <begin position="362"/>
        <end position="381"/>
    </location>
</feature>
<dbReference type="GO" id="GO:0046872">
    <property type="term" value="F:metal ion binding"/>
    <property type="evidence" value="ECO:0007669"/>
    <property type="project" value="UniProtKB-KW"/>
</dbReference>
<comment type="subcellular location">
    <subcellularLocation>
        <location evidence="1">Membrane</location>
        <topology evidence="1">Multi-pass membrane protein</topology>
    </subcellularLocation>
</comment>
<name>A0A7S4R305_9DINO</name>
<feature type="transmembrane region" description="Helical" evidence="7">
    <location>
        <begin position="401"/>
        <end position="418"/>
    </location>
</feature>
<dbReference type="Gene3D" id="3.80.10.10">
    <property type="entry name" value="Ribonuclease Inhibitor"/>
    <property type="match status" value="1"/>
</dbReference>
<feature type="transmembrane region" description="Helical" evidence="7">
    <location>
        <begin position="458"/>
        <end position="479"/>
    </location>
</feature>
<dbReference type="EMBL" id="HBNR01041399">
    <property type="protein sequence ID" value="CAE4600395.1"/>
    <property type="molecule type" value="Transcribed_RNA"/>
</dbReference>
<sequence>MPRVLQEERHSSMQGFYRQISDQLQDCEAAIADPEMEQGNPSSDSLEPKDEAGSDDESEDEQESLVMAKRDAREKFEWLTSTGLMAASRPNSVDKPAKVALPLPTQLLQLGDSTLRQRTPASERDTTPTEDLKMSAPGSYRSASQYLKACSRYSLTPNGGALLGLSLGLEMLEVDGTLTNLELVPLCAALLDAPFVTHLKLSGHPLQDTGAAVLALALPGCPWIKELELVGCRITGAGVRSICQALPKSGVSTLVLRSNLLRQNATLANNSLAQVVRRSSRLTSLDLQSCGLTSQGMRLIKISQSERANLGYPTCTVDFEGNFVLVEVLNSVTHGVCALVCMEAWRRINDLIIRLCHFESRLAITLYIVSMILMFLGSTLYHSMFAVTDLSWFFRMIDHCAIYFLIAGTYTPVLVMGCRTPDMLTVQRGVPAVVAVYWGLVALGIFMEHVFAAAKPSWYSKFVLGMYVLLGFGGVPYIASCALVHEGDVMAWIELGGLTYIVGIVFFLLDRRYPAMHIIWHILVALAAFFHFVGVWNLTVAILKDPNRSCTNQSLWGLWGDGAIAEVLGWDTTPEGLGAINSTAAKIS</sequence>
<dbReference type="PANTHER" id="PTHR20855">
    <property type="entry name" value="ADIPOR/PROGESTIN RECEPTOR-RELATED"/>
    <property type="match status" value="1"/>
</dbReference>
<dbReference type="GO" id="GO:0016020">
    <property type="term" value="C:membrane"/>
    <property type="evidence" value="ECO:0007669"/>
    <property type="project" value="UniProtKB-SubCell"/>
</dbReference>
<keyword evidence="2 7" id="KW-0812">Transmembrane</keyword>
<evidence type="ECO:0000256" key="6">
    <source>
        <dbReference type="SAM" id="MobiDB-lite"/>
    </source>
</evidence>
<feature type="compositionally biased region" description="Acidic residues" evidence="6">
    <location>
        <begin position="53"/>
        <end position="63"/>
    </location>
</feature>
<protein>
    <submittedName>
        <fullName evidence="8">Uncharacterized protein</fullName>
    </submittedName>
</protein>
<organism evidence="8">
    <name type="scientific">Alexandrium monilatum</name>
    <dbReference type="NCBI Taxonomy" id="311494"/>
    <lineage>
        <taxon>Eukaryota</taxon>
        <taxon>Sar</taxon>
        <taxon>Alveolata</taxon>
        <taxon>Dinophyceae</taxon>
        <taxon>Gonyaulacales</taxon>
        <taxon>Pyrocystaceae</taxon>
        <taxon>Alexandrium</taxon>
    </lineage>
</organism>
<dbReference type="AlphaFoldDB" id="A0A7S4R305"/>
<proteinExistence type="predicted"/>
<gene>
    <name evidence="8" type="ORF">AMON00008_LOCUS28743</name>
</gene>
<feature type="binding site" evidence="5">
    <location>
        <position position="382"/>
    </location>
    <ligand>
        <name>Zn(2+)</name>
        <dbReference type="ChEBI" id="CHEBI:29105"/>
    </ligand>
</feature>
<feature type="transmembrane region" description="Helical" evidence="7">
    <location>
        <begin position="430"/>
        <end position="452"/>
    </location>
</feature>
<feature type="transmembrane region" description="Helical" evidence="7">
    <location>
        <begin position="515"/>
        <end position="538"/>
    </location>
</feature>
<accession>A0A7S4R305</accession>
<dbReference type="Pfam" id="PF03006">
    <property type="entry name" value="HlyIII"/>
    <property type="match status" value="1"/>
</dbReference>
<evidence type="ECO:0000256" key="2">
    <source>
        <dbReference type="ARBA" id="ARBA00022692"/>
    </source>
</evidence>
<dbReference type="PANTHER" id="PTHR20855:SF3">
    <property type="entry name" value="LD03007P"/>
    <property type="match status" value="1"/>
</dbReference>
<dbReference type="InterPro" id="IPR032675">
    <property type="entry name" value="LRR_dom_sf"/>
</dbReference>
<keyword evidence="3 7" id="KW-1133">Transmembrane helix</keyword>
<keyword evidence="5" id="KW-0479">Metal-binding</keyword>
<feature type="region of interest" description="Disordered" evidence="6">
    <location>
        <begin position="31"/>
        <end position="66"/>
    </location>
</feature>
<keyword evidence="5" id="KW-0862">Zinc</keyword>
<dbReference type="InterPro" id="IPR004254">
    <property type="entry name" value="AdipoR/HlyIII-related"/>
</dbReference>
<feature type="compositionally biased region" description="Polar residues" evidence="6">
    <location>
        <begin position="110"/>
        <end position="120"/>
    </location>
</feature>
<evidence type="ECO:0000256" key="5">
    <source>
        <dbReference type="PIRSR" id="PIRSR604254-1"/>
    </source>
</evidence>
<evidence type="ECO:0000256" key="4">
    <source>
        <dbReference type="ARBA" id="ARBA00023136"/>
    </source>
</evidence>
<evidence type="ECO:0000256" key="1">
    <source>
        <dbReference type="ARBA" id="ARBA00004141"/>
    </source>
</evidence>
<feature type="transmembrane region" description="Helical" evidence="7">
    <location>
        <begin position="491"/>
        <end position="509"/>
    </location>
</feature>
<evidence type="ECO:0000256" key="7">
    <source>
        <dbReference type="SAM" id="Phobius"/>
    </source>
</evidence>
<dbReference type="SUPFAM" id="SSF52047">
    <property type="entry name" value="RNI-like"/>
    <property type="match status" value="1"/>
</dbReference>
<evidence type="ECO:0000313" key="8">
    <source>
        <dbReference type="EMBL" id="CAE4600395.1"/>
    </source>
</evidence>
<dbReference type="Pfam" id="PF13516">
    <property type="entry name" value="LRR_6"/>
    <property type="match status" value="3"/>
</dbReference>
<reference evidence="8" key="1">
    <citation type="submission" date="2021-01" db="EMBL/GenBank/DDBJ databases">
        <authorList>
            <person name="Corre E."/>
            <person name="Pelletier E."/>
            <person name="Niang G."/>
            <person name="Scheremetjew M."/>
            <person name="Finn R."/>
            <person name="Kale V."/>
            <person name="Holt S."/>
            <person name="Cochrane G."/>
            <person name="Meng A."/>
            <person name="Brown T."/>
            <person name="Cohen L."/>
        </authorList>
    </citation>
    <scope>NUCLEOTIDE SEQUENCE</scope>
    <source>
        <strain evidence="8">CCMP3105</strain>
    </source>
</reference>
<feature type="region of interest" description="Disordered" evidence="6">
    <location>
        <begin position="110"/>
        <end position="137"/>
    </location>
</feature>
<feature type="binding site" evidence="5">
    <location>
        <position position="517"/>
    </location>
    <ligand>
        <name>Zn(2+)</name>
        <dbReference type="ChEBI" id="CHEBI:29105"/>
    </ligand>
</feature>
<evidence type="ECO:0000256" key="3">
    <source>
        <dbReference type="ARBA" id="ARBA00022989"/>
    </source>
</evidence>
<feature type="compositionally biased region" description="Basic and acidic residues" evidence="6">
    <location>
        <begin position="121"/>
        <end position="133"/>
    </location>
</feature>
<keyword evidence="4 7" id="KW-0472">Membrane</keyword>
<feature type="binding site" evidence="5">
    <location>
        <position position="521"/>
    </location>
    <ligand>
        <name>Zn(2+)</name>
        <dbReference type="ChEBI" id="CHEBI:29105"/>
    </ligand>
</feature>
<dbReference type="InterPro" id="IPR001611">
    <property type="entry name" value="Leu-rich_rpt"/>
</dbReference>